<dbReference type="GO" id="GO:0003700">
    <property type="term" value="F:DNA-binding transcription factor activity"/>
    <property type="evidence" value="ECO:0007669"/>
    <property type="project" value="TreeGrafter"/>
</dbReference>
<dbReference type="PROSITE" id="PS50888">
    <property type="entry name" value="BHLH"/>
    <property type="match status" value="1"/>
</dbReference>
<feature type="region of interest" description="Disordered" evidence="5">
    <location>
        <begin position="45"/>
        <end position="122"/>
    </location>
</feature>
<evidence type="ECO:0000256" key="2">
    <source>
        <dbReference type="ARBA" id="ARBA00023015"/>
    </source>
</evidence>
<dbReference type="Gramene" id="Kaladp0068s0100.1.v1.1">
    <property type="protein sequence ID" value="Kaladp0068s0100.1.v1.1"/>
    <property type="gene ID" value="Kaladp0068s0100.v1.1"/>
</dbReference>
<feature type="compositionally biased region" description="Basic and acidic residues" evidence="5">
    <location>
        <begin position="83"/>
        <end position="115"/>
    </location>
</feature>
<protein>
    <recommendedName>
        <fullName evidence="6">BHLH domain-containing protein</fullName>
    </recommendedName>
</protein>
<dbReference type="SMART" id="SM00353">
    <property type="entry name" value="HLH"/>
    <property type="match status" value="1"/>
</dbReference>
<accession>A0A7N0UIV0</accession>
<dbReference type="EnsemblPlants" id="Kaladp0068s0100.1.v1.1">
    <property type="protein sequence ID" value="Kaladp0068s0100.1.v1.1"/>
    <property type="gene ID" value="Kaladp0068s0100.v1.1"/>
</dbReference>
<evidence type="ECO:0000313" key="8">
    <source>
        <dbReference type="Proteomes" id="UP000594263"/>
    </source>
</evidence>
<dbReference type="GO" id="GO:0046983">
    <property type="term" value="F:protein dimerization activity"/>
    <property type="evidence" value="ECO:0007669"/>
    <property type="project" value="InterPro"/>
</dbReference>
<dbReference type="SUPFAM" id="SSF47459">
    <property type="entry name" value="HLH, helix-loop-helix DNA-binding domain"/>
    <property type="match status" value="1"/>
</dbReference>
<keyword evidence="2" id="KW-0805">Transcription regulation</keyword>
<evidence type="ECO:0000256" key="4">
    <source>
        <dbReference type="ARBA" id="ARBA00023242"/>
    </source>
</evidence>
<dbReference type="AlphaFoldDB" id="A0A7N0UIV0"/>
<dbReference type="PANTHER" id="PTHR12565:SF431">
    <property type="entry name" value="TRANSCRIPTION FACTOR BHLH137"/>
    <property type="match status" value="1"/>
</dbReference>
<evidence type="ECO:0000313" key="7">
    <source>
        <dbReference type="EnsemblPlants" id="Kaladp0068s0100.1.v1.1"/>
    </source>
</evidence>
<feature type="domain" description="BHLH" evidence="6">
    <location>
        <begin position="134"/>
        <end position="184"/>
    </location>
</feature>
<dbReference type="GO" id="GO:0005634">
    <property type="term" value="C:nucleus"/>
    <property type="evidence" value="ECO:0007669"/>
    <property type="project" value="UniProtKB-SubCell"/>
</dbReference>
<evidence type="ECO:0000256" key="3">
    <source>
        <dbReference type="ARBA" id="ARBA00023163"/>
    </source>
</evidence>
<evidence type="ECO:0000259" key="6">
    <source>
        <dbReference type="PROSITE" id="PS50888"/>
    </source>
</evidence>
<reference evidence="7" key="1">
    <citation type="submission" date="2021-01" db="UniProtKB">
        <authorList>
            <consortium name="EnsemblPlants"/>
        </authorList>
    </citation>
    <scope>IDENTIFICATION</scope>
</reference>
<dbReference type="InterPro" id="IPR024097">
    <property type="entry name" value="bHLH_ZIP_TF"/>
</dbReference>
<evidence type="ECO:0000256" key="5">
    <source>
        <dbReference type="SAM" id="MobiDB-lite"/>
    </source>
</evidence>
<dbReference type="PANTHER" id="PTHR12565">
    <property type="entry name" value="STEROL REGULATORY ELEMENT-BINDING PROTEIN"/>
    <property type="match status" value="1"/>
</dbReference>
<comment type="subcellular location">
    <subcellularLocation>
        <location evidence="1">Nucleus</location>
    </subcellularLocation>
</comment>
<proteinExistence type="predicted"/>
<keyword evidence="3" id="KW-0804">Transcription</keyword>
<keyword evidence="4" id="KW-0539">Nucleus</keyword>
<name>A0A7N0UIV0_KALFE</name>
<dbReference type="Gene3D" id="4.10.280.10">
    <property type="entry name" value="Helix-loop-helix DNA-binding domain"/>
    <property type="match status" value="1"/>
</dbReference>
<dbReference type="InterPro" id="IPR036638">
    <property type="entry name" value="HLH_DNA-bd_sf"/>
</dbReference>
<dbReference type="Pfam" id="PF00010">
    <property type="entry name" value="HLH"/>
    <property type="match status" value="1"/>
</dbReference>
<dbReference type="Proteomes" id="UP000594263">
    <property type="component" value="Unplaced"/>
</dbReference>
<organism evidence="7 8">
    <name type="scientific">Kalanchoe fedtschenkoi</name>
    <name type="common">Lavender scallops</name>
    <name type="synonym">South American air plant</name>
    <dbReference type="NCBI Taxonomy" id="63787"/>
    <lineage>
        <taxon>Eukaryota</taxon>
        <taxon>Viridiplantae</taxon>
        <taxon>Streptophyta</taxon>
        <taxon>Embryophyta</taxon>
        <taxon>Tracheophyta</taxon>
        <taxon>Spermatophyta</taxon>
        <taxon>Magnoliopsida</taxon>
        <taxon>eudicotyledons</taxon>
        <taxon>Gunneridae</taxon>
        <taxon>Pentapetalae</taxon>
        <taxon>Saxifragales</taxon>
        <taxon>Crassulaceae</taxon>
        <taxon>Kalanchoe</taxon>
    </lineage>
</organism>
<evidence type="ECO:0000256" key="1">
    <source>
        <dbReference type="ARBA" id="ARBA00004123"/>
    </source>
</evidence>
<dbReference type="InterPro" id="IPR011598">
    <property type="entry name" value="bHLH_dom"/>
</dbReference>
<keyword evidence="8" id="KW-1185">Reference proteome</keyword>
<sequence length="304" mass="34044">MAYFPNHVGFQVPSLVGQSNHSFPDPFYPFESHYPAVLHGHPPQCHTPLYASPPTDGLERETRPSGGRSAPTSAQSKGLGRTQKPEGDSKKQKDSAADRKQKAGERVHQQERSITSHENYPATDYIHVRARRGQATDSHSLAERVRREKISERMRTLQALVPGSDKVNGKALVLDHIISYIQSLQTQVEYLSMKLANLSPIHDDEMRQDQTMKPASCGQRCGPTEPTVAWTASTMTETSCYNHHLESSNLLQQVERLFSQDGYADGILPWDDVVDQTQRLIDFNSSELGNALRYMYQTAPADDI</sequence>